<dbReference type="PROSITE" id="PS00090">
    <property type="entry name" value="NITROGENASE_1_2"/>
    <property type="match status" value="1"/>
</dbReference>
<evidence type="ECO:0000256" key="2">
    <source>
        <dbReference type="ARBA" id="ARBA00001969"/>
    </source>
</evidence>
<evidence type="ECO:0000313" key="19">
    <source>
        <dbReference type="Proteomes" id="UP001056708"/>
    </source>
</evidence>
<evidence type="ECO:0000256" key="14">
    <source>
        <dbReference type="ARBA" id="ARBA00047967"/>
    </source>
</evidence>
<evidence type="ECO:0000256" key="1">
    <source>
        <dbReference type="ARBA" id="ARBA00001919"/>
    </source>
</evidence>
<accession>A0ABY5ANB7</accession>
<evidence type="ECO:0000256" key="13">
    <source>
        <dbReference type="ARBA" id="ARBA00023231"/>
    </source>
</evidence>
<dbReference type="NCBIfam" id="TIGR01862">
    <property type="entry name" value="N2-ase-Ialpha"/>
    <property type="match status" value="1"/>
</dbReference>
<evidence type="ECO:0000256" key="7">
    <source>
        <dbReference type="ARBA" id="ARBA00022723"/>
    </source>
</evidence>
<dbReference type="NCBIfam" id="TIGR01282">
    <property type="entry name" value="nifD"/>
    <property type="match status" value="1"/>
</dbReference>
<feature type="domain" description="Nitrogenase/oxidoreductase component 1" evidence="17">
    <location>
        <begin position="85"/>
        <end position="536"/>
    </location>
</feature>
<comment type="cofactor">
    <cofactor evidence="1">
        <name>[8Fe-7S] cluster</name>
        <dbReference type="ChEBI" id="CHEBI:21143"/>
    </cofactor>
</comment>
<keyword evidence="12" id="KW-0411">Iron-sulfur</keyword>
<keyword evidence="9" id="KW-0067">ATP-binding</keyword>
<comment type="cofactor">
    <cofactor evidence="2">
        <name>[7Fe-Mo-9S-C-homocitryl] cluster</name>
        <dbReference type="ChEBI" id="CHEBI:30409"/>
    </cofactor>
</comment>
<protein>
    <recommendedName>
        <fullName evidence="16">Nitrogenase protein alpha chain</fullName>
        <ecNumber evidence="16">1.18.6.1</ecNumber>
    </recommendedName>
</protein>
<dbReference type="SUPFAM" id="SSF53807">
    <property type="entry name" value="Helical backbone' metal receptor"/>
    <property type="match status" value="1"/>
</dbReference>
<dbReference type="PROSITE" id="PS00699">
    <property type="entry name" value="NITROGENASE_1_1"/>
    <property type="match status" value="1"/>
</dbReference>
<keyword evidence="7 16" id="KW-0479">Metal-binding</keyword>
<organism evidence="18 19">
    <name type="scientific">Phormidium yuhuli AB48</name>
    <dbReference type="NCBI Taxonomy" id="2940671"/>
    <lineage>
        <taxon>Bacteria</taxon>
        <taxon>Bacillati</taxon>
        <taxon>Cyanobacteriota</taxon>
        <taxon>Cyanophyceae</taxon>
        <taxon>Oscillatoriophycideae</taxon>
        <taxon>Oscillatoriales</taxon>
        <taxon>Oscillatoriaceae</taxon>
        <taxon>Phormidium</taxon>
        <taxon>Phormidium yuhuli</taxon>
    </lineage>
</organism>
<dbReference type="Pfam" id="PF00148">
    <property type="entry name" value="Oxidored_nitro"/>
    <property type="match status" value="1"/>
</dbReference>
<comment type="subunit">
    <text evidence="5">Tetramer of two alpha and two beta chains. Forms complex with the iron protein (nitrogenase component 2).</text>
</comment>
<dbReference type="Gene3D" id="3.40.50.12380">
    <property type="entry name" value="Nitrogenase MoFe cofactor biosynthesis protein NifE, C-terminal"/>
    <property type="match status" value="1"/>
</dbReference>
<gene>
    <name evidence="18" type="primary">nifD</name>
    <name evidence="18" type="ORF">NEA10_16925</name>
</gene>
<keyword evidence="8" id="KW-0547">Nucleotide-binding</keyword>
<evidence type="ECO:0000313" key="18">
    <source>
        <dbReference type="EMBL" id="USR90500.1"/>
    </source>
</evidence>
<name>A0ABY5ANB7_9CYAN</name>
<dbReference type="PANTHER" id="PTHR43457:SF1">
    <property type="entry name" value="NITROGENASE MOLYBDENUM-IRON PROTEIN ALPHA CHAIN"/>
    <property type="match status" value="1"/>
</dbReference>
<evidence type="ECO:0000259" key="17">
    <source>
        <dbReference type="Pfam" id="PF00148"/>
    </source>
</evidence>
<reference evidence="18" key="1">
    <citation type="submission" date="2022-06" db="EMBL/GenBank/DDBJ databases">
        <title>Genome sequence of Phormidium yuhuli AB48 isolated from an industrial photobioreactor environment.</title>
        <authorList>
            <person name="Qiu Y."/>
            <person name="Noonan A.J.C."/>
            <person name="Dofher K."/>
            <person name="Koch M."/>
            <person name="Kieft B."/>
            <person name="Lin X."/>
            <person name="Ziels R.M."/>
            <person name="Hallam S.J."/>
        </authorList>
    </citation>
    <scope>NUCLEOTIDE SEQUENCE</scope>
    <source>
        <strain evidence="18">AB48</strain>
    </source>
</reference>
<evidence type="ECO:0000256" key="10">
    <source>
        <dbReference type="ARBA" id="ARBA00023002"/>
    </source>
</evidence>
<dbReference type="RefSeq" id="WP_252662528.1">
    <property type="nucleotide sequence ID" value="NZ_CP098611.1"/>
</dbReference>
<keyword evidence="10 16" id="KW-0560">Oxidoreductase</keyword>
<keyword evidence="13 15" id="KW-0535">Nitrogen fixation</keyword>
<comment type="function">
    <text evidence="3">This molybdenum-iron protein is part of the nitrogenase complex that catalyzes the key enzymatic reactions in nitrogen fixation.</text>
</comment>
<evidence type="ECO:0000256" key="15">
    <source>
        <dbReference type="RuleBase" id="RU004021"/>
    </source>
</evidence>
<evidence type="ECO:0000256" key="11">
    <source>
        <dbReference type="ARBA" id="ARBA00023004"/>
    </source>
</evidence>
<comment type="catalytic activity">
    <reaction evidence="14 16">
        <text>N2 + 8 reduced [2Fe-2S]-[ferredoxin] + 16 ATP + 16 H2O = H2 + 8 oxidized [2Fe-2S]-[ferredoxin] + 2 NH4(+) + 16 ADP + 16 phosphate + 6 H(+)</text>
        <dbReference type="Rhea" id="RHEA:21448"/>
        <dbReference type="Rhea" id="RHEA-COMP:10000"/>
        <dbReference type="Rhea" id="RHEA-COMP:10001"/>
        <dbReference type="ChEBI" id="CHEBI:15377"/>
        <dbReference type="ChEBI" id="CHEBI:15378"/>
        <dbReference type="ChEBI" id="CHEBI:17997"/>
        <dbReference type="ChEBI" id="CHEBI:18276"/>
        <dbReference type="ChEBI" id="CHEBI:28938"/>
        <dbReference type="ChEBI" id="CHEBI:30616"/>
        <dbReference type="ChEBI" id="CHEBI:33737"/>
        <dbReference type="ChEBI" id="CHEBI:33738"/>
        <dbReference type="ChEBI" id="CHEBI:43474"/>
        <dbReference type="ChEBI" id="CHEBI:456216"/>
        <dbReference type="EC" id="1.18.6.1"/>
    </reaction>
</comment>
<keyword evidence="11 16" id="KW-0408">Iron</keyword>
<evidence type="ECO:0000256" key="9">
    <source>
        <dbReference type="ARBA" id="ARBA00022840"/>
    </source>
</evidence>
<dbReference type="InterPro" id="IPR010143">
    <property type="entry name" value="Nase_comp1_asu"/>
</dbReference>
<dbReference type="PANTHER" id="PTHR43457">
    <property type="entry name" value="NITROGENASE MOLYBDENUM-IRON PROTEIN ALPHA CHAIN"/>
    <property type="match status" value="1"/>
</dbReference>
<proteinExistence type="inferred from homology"/>
<evidence type="ECO:0000256" key="12">
    <source>
        <dbReference type="ARBA" id="ARBA00023014"/>
    </source>
</evidence>
<dbReference type="InterPro" id="IPR005972">
    <property type="entry name" value="Nase_Mo-Fe_asu"/>
</dbReference>
<evidence type="ECO:0000256" key="6">
    <source>
        <dbReference type="ARBA" id="ARBA00022505"/>
    </source>
</evidence>
<dbReference type="EMBL" id="CP098611">
    <property type="protein sequence ID" value="USR90500.1"/>
    <property type="molecule type" value="Genomic_DNA"/>
</dbReference>
<dbReference type="Gene3D" id="3.40.50.1980">
    <property type="entry name" value="Nitrogenase molybdenum iron protein domain"/>
    <property type="match status" value="2"/>
</dbReference>
<evidence type="ECO:0000256" key="3">
    <source>
        <dbReference type="ARBA" id="ARBA00002621"/>
    </source>
</evidence>
<keyword evidence="19" id="KW-1185">Reference proteome</keyword>
<evidence type="ECO:0000256" key="5">
    <source>
        <dbReference type="ARBA" id="ARBA00011462"/>
    </source>
</evidence>
<sequence>MTDTTRTQTDLERQIAQASQDVKEARSPIDSTTTQTAVKDIVEAYPAKVGKKRAKHIVVRDPNIPEQTIEANVRTTPGIITQRGCAFAGCKGVVVGPIGDVVHIVHGPVGCSYYSWLIRRNQFRARANGRNFVNYCFTTDLTEHDIVFGGMNKLRQAIQEAYDLFQPPAITVHSTCPVGLIGDDIQGVSREMSEKLGISIVAFNCEGYKGVSQSAGHHIANNGFFKNWIGTNEEAEEVEGYTVNLMGEYNIGGDTWEIERVLEKCGIQVISKLSGDGSYDEATESHLAKLNLVMCHRSINYMADMMETKFGIPWIKVNFIGVNAFAKSLRKIAEVFDDPELTERIETVIAEEMAETEAQLATYRERLTGKTVFLFVGGSRAHHYQELFADLGMKTVVAGYEFAHRDDYEGRDALPNIKIDADSRNIEEIHVKQDPERYNPPFSEEALAKMETNNTLKDYKGMMPDMGEGTLLVDNISHHELDVLIERFKPDLIGSGIKDKYVIEKLGIPCKQLHNYDYGGPFAGFRGAVNFAKDVDLRVNTPVWKYVKAPWLN</sequence>
<evidence type="ECO:0000256" key="4">
    <source>
        <dbReference type="ARBA" id="ARBA00011002"/>
    </source>
</evidence>
<evidence type="ECO:0000256" key="16">
    <source>
        <dbReference type="RuleBase" id="RU004022"/>
    </source>
</evidence>
<dbReference type="InterPro" id="IPR000318">
    <property type="entry name" value="Nase_comp1_CS"/>
</dbReference>
<dbReference type="GO" id="GO:0016163">
    <property type="term" value="F:nitrogenase activity"/>
    <property type="evidence" value="ECO:0007669"/>
    <property type="project" value="UniProtKB-EC"/>
</dbReference>
<evidence type="ECO:0000256" key="8">
    <source>
        <dbReference type="ARBA" id="ARBA00022741"/>
    </source>
</evidence>
<keyword evidence="6" id="KW-0500">Molybdenum</keyword>
<dbReference type="Proteomes" id="UP001056708">
    <property type="component" value="Chromosome"/>
</dbReference>
<dbReference type="EC" id="1.18.6.1" evidence="16"/>
<comment type="similarity">
    <text evidence="4 15">Belongs to the NifD/NifK/NifE/NifN family.</text>
</comment>
<dbReference type="InterPro" id="IPR000510">
    <property type="entry name" value="Nase/OxRdtase_comp1"/>
</dbReference>